<sequence>MCMVSLCRCFCLGPSVCQSYFSLLVSLFVRMFICLVQCTTTADSEFKDFNDVLLLTVDDTEFNEAQKILDNVEIPSKKDESDKNRCFGEIGSNKVTLLKVPHFGNTRTSSGHDVLVYETIQELKPKAIVTLGVCDGVRKEAHFLGDVVVSSQVHFLEQQDEDLSNFDRTTYDCNLGLVHLFDRGKFAWVGPCENVVVPKVHIGQFMTGLQDGDDKKRDLLKAGTIGVDKASKRVYATCQNSRVPWLSCKSIAKWENDVCQNLTWCQFGSAVSASYIQHVLKRFYIPDEVQVFDKSLPKPCLPPMVPYFIGRQQECEEISRVLTSTPARLVSVSGPPSFGKTSLAIAVGHQLRQLGLPVYFLSLRSIKTMEELISDLLNTFAHTSDVTTRERPKLYGLLSAIPSNICIILDNADDLFASSGETSQDVLDQLEKIFSHCKNVSFLLSTRTSLQSVLGRKFGAHVSVRVASLDRKSAQMLVQKLFPAADESECCRVAEVCGDVPLAIKLLCGQIVDEKKSISQFLDHFSRSSKPVVKLLDDPDAPNDQRLNVLFESYFKRLSREQQEAFVCLSVFVSEVFDEQAAVNVIGGDEDTAKKTLLRLKRKYLVEGNSSEPGLFSFHPLIKSFSSERAAGMTEIAYEAERRFLRYYVQLFEDLNSQFLAGDSLLAFHDFEFNKENMVHSLSEGLQNKALLDALFDVLSDADLFLDTIFYFECGWMFDNIYDSAIAKAKEQRKFKAVHQLLIAKAVAEITWYNGATLALLKEAEEIEKQNPLLISEVFMGKRMCYLGIHMLICKVEANGGEILETGISLLSSENTVLKVLCSQILALIALHAEKSSYYWNIVLTECADKPTLHAFVKAIQEGDCADEKENENSKALSQPLILALTLLIYHIAKNNDMEEVIYKLGLPISQLKKKIEHEAHNDRLYLSLLFIVENTLAKVKMEQESPAAMQFALDNFIREYGRLNSDTAARYYYNIGKILLRQNDYDAALTCHYETLDIRLKLYGHNHADTADSYDQIGRTQREKKNYKSALQSFEQALDIRLKLYGHNHADTANSYCHIGRAHFERKDYKSALQSFEQALDIRLKLYGKEHPDSATSYFRIGNCQYKMEDYDSALESYQQALAIRLKLYGHNHADTGNSYYQIGLTQLEKNNYKSALQSFEQALDIRLKLYGKEHPDSATSYFRIGNCQYKMEDYDSALESYQQALAIRLKLYGHNHADTGNSYYQIGLTQLEKNNYKSALQSFEQALDIRLKLYGKEHPDSATSYFRIGNCQYKMEDYDSALESYQQALAIRLKLYGHNHADTGNSYYQIGLTQLEKNNYKSALQSFEQALDIRLKLYGKEHPDSATSYFRIANCQYSMEDYDSALESYQQALDIRLKLYGHNHADTGNSYYQIGLTQLEKKNYKSALQSFEQALDITQNLHGKVHTDVSFACHQIGATKYCLKEYDSALHWLQQVLDVRVALYGKEHPTVADSYFSIA</sequence>
<dbReference type="Proteomes" id="UP001152795">
    <property type="component" value="Unassembled WGS sequence"/>
</dbReference>
<protein>
    <submittedName>
        <fullName evidence="4">Nephrocystin-3-like, partial</fullName>
    </submittedName>
</protein>
<dbReference type="PANTHER" id="PTHR45641">
    <property type="entry name" value="TETRATRICOPEPTIDE REPEAT PROTEIN (AFU_ORTHOLOGUE AFUA_6G03870)"/>
    <property type="match status" value="1"/>
</dbReference>
<dbReference type="EMBL" id="CACRXK020003151">
    <property type="protein sequence ID" value="CAB3997636.1"/>
    <property type="molecule type" value="Genomic_DNA"/>
</dbReference>
<dbReference type="InterPro" id="IPR019734">
    <property type="entry name" value="TPR_rpt"/>
</dbReference>
<dbReference type="Pfam" id="PF13424">
    <property type="entry name" value="TPR_12"/>
    <property type="match status" value="5"/>
</dbReference>
<dbReference type="OrthoDB" id="5989885at2759"/>
<dbReference type="SUPFAM" id="SSF52540">
    <property type="entry name" value="P-loop containing nucleoside triphosphate hydrolases"/>
    <property type="match status" value="1"/>
</dbReference>
<dbReference type="CDD" id="cd00009">
    <property type="entry name" value="AAA"/>
    <property type="match status" value="1"/>
</dbReference>
<dbReference type="SUPFAM" id="SSF53167">
    <property type="entry name" value="Purine and uridine phosphorylases"/>
    <property type="match status" value="1"/>
</dbReference>
<dbReference type="PANTHER" id="PTHR45641:SF1">
    <property type="entry name" value="AAA+ ATPASE DOMAIN-CONTAINING PROTEIN"/>
    <property type="match status" value="1"/>
</dbReference>
<organism evidence="4 5">
    <name type="scientific">Paramuricea clavata</name>
    <name type="common">Red gorgonian</name>
    <name type="synonym">Violescent sea-whip</name>
    <dbReference type="NCBI Taxonomy" id="317549"/>
    <lineage>
        <taxon>Eukaryota</taxon>
        <taxon>Metazoa</taxon>
        <taxon>Cnidaria</taxon>
        <taxon>Anthozoa</taxon>
        <taxon>Octocorallia</taxon>
        <taxon>Malacalcyonacea</taxon>
        <taxon>Plexauridae</taxon>
        <taxon>Paramuricea</taxon>
    </lineage>
</organism>
<dbReference type="Gene3D" id="1.25.40.10">
    <property type="entry name" value="Tetratricopeptide repeat domain"/>
    <property type="match status" value="7"/>
</dbReference>
<dbReference type="InterPro" id="IPR027417">
    <property type="entry name" value="P-loop_NTPase"/>
</dbReference>
<keyword evidence="5" id="KW-1185">Reference proteome</keyword>
<keyword evidence="2" id="KW-0802">TPR repeat</keyword>
<gene>
    <name evidence="4" type="ORF">PACLA_8A001043</name>
</gene>
<dbReference type="GO" id="GO:0009116">
    <property type="term" value="P:nucleoside metabolic process"/>
    <property type="evidence" value="ECO:0007669"/>
    <property type="project" value="InterPro"/>
</dbReference>
<dbReference type="Gene3D" id="3.40.50.1580">
    <property type="entry name" value="Nucleoside phosphorylase domain"/>
    <property type="match status" value="1"/>
</dbReference>
<dbReference type="SMART" id="SM00028">
    <property type="entry name" value="TPR"/>
    <property type="match status" value="12"/>
</dbReference>
<dbReference type="InterPro" id="IPR035994">
    <property type="entry name" value="Nucleoside_phosphorylase_sf"/>
</dbReference>
<dbReference type="Pfam" id="PF05729">
    <property type="entry name" value="NACHT"/>
    <property type="match status" value="1"/>
</dbReference>
<dbReference type="SUPFAM" id="SSF48452">
    <property type="entry name" value="TPR-like"/>
    <property type="match status" value="2"/>
</dbReference>
<accession>A0A6S7H4L5</accession>
<evidence type="ECO:0000256" key="2">
    <source>
        <dbReference type="ARBA" id="ARBA00022803"/>
    </source>
</evidence>
<dbReference type="Gene3D" id="3.40.50.300">
    <property type="entry name" value="P-loop containing nucleotide triphosphate hydrolases"/>
    <property type="match status" value="1"/>
</dbReference>
<proteinExistence type="predicted"/>
<dbReference type="Pfam" id="PF13374">
    <property type="entry name" value="TPR_10"/>
    <property type="match status" value="2"/>
</dbReference>
<name>A0A6S7H4L5_PARCT</name>
<reference evidence="4" key="1">
    <citation type="submission" date="2020-04" db="EMBL/GenBank/DDBJ databases">
        <authorList>
            <person name="Alioto T."/>
            <person name="Alioto T."/>
            <person name="Gomez Garrido J."/>
        </authorList>
    </citation>
    <scope>NUCLEOTIDE SEQUENCE</scope>
    <source>
        <strain evidence="4">A484AB</strain>
    </source>
</reference>
<evidence type="ECO:0000259" key="3">
    <source>
        <dbReference type="Pfam" id="PF05729"/>
    </source>
</evidence>
<dbReference type="InterPro" id="IPR007111">
    <property type="entry name" value="NACHT_NTPase"/>
</dbReference>
<dbReference type="InterPro" id="IPR011990">
    <property type="entry name" value="TPR-like_helical_dom_sf"/>
</dbReference>
<comment type="caution">
    <text evidence="4">The sequence shown here is derived from an EMBL/GenBank/DDBJ whole genome shotgun (WGS) entry which is preliminary data.</text>
</comment>
<evidence type="ECO:0000313" key="4">
    <source>
        <dbReference type="EMBL" id="CAB3997636.1"/>
    </source>
</evidence>
<evidence type="ECO:0000256" key="1">
    <source>
        <dbReference type="ARBA" id="ARBA00022737"/>
    </source>
</evidence>
<dbReference type="PROSITE" id="PS50293">
    <property type="entry name" value="TPR_REGION"/>
    <property type="match status" value="3"/>
</dbReference>
<dbReference type="PROSITE" id="PS50005">
    <property type="entry name" value="TPR"/>
    <property type="match status" value="10"/>
</dbReference>
<evidence type="ECO:0000313" key="5">
    <source>
        <dbReference type="Proteomes" id="UP001152795"/>
    </source>
</evidence>
<feature type="domain" description="NACHT" evidence="3">
    <location>
        <begin position="328"/>
        <end position="484"/>
    </location>
</feature>
<dbReference type="GO" id="GO:0003824">
    <property type="term" value="F:catalytic activity"/>
    <property type="evidence" value="ECO:0007669"/>
    <property type="project" value="InterPro"/>
</dbReference>
<keyword evidence="1" id="KW-0677">Repeat</keyword>